<accession>A0ABR4UHR7</accession>
<dbReference type="RefSeq" id="WP_034749541.1">
    <property type="nucleotide sequence ID" value="NZ_JPRI01000010.1"/>
</dbReference>
<sequence length="183" mass="21406">MSSKEILMIPILKTDMKNIPLVFILLLLLSCESDKERLAKVEKECSAKTAIDGFNISFFGYFPKDADSVGITIKRGNQIIKNYTDKIPDVISDSLRNQRNYILKNDLLLTDTVFIKIKNEPVKKIYDFKYLVRSHYTMMSKGWGCDFYEMKIDGKIIQSPSVDFTAKNWKIIEKKDFRDYYHF</sequence>
<evidence type="ECO:0000313" key="2">
    <source>
        <dbReference type="Proteomes" id="UP000028719"/>
    </source>
</evidence>
<dbReference type="EMBL" id="JPRI01000010">
    <property type="protein sequence ID" value="KFF24156.1"/>
    <property type="molecule type" value="Genomic_DNA"/>
</dbReference>
<reference evidence="1 2" key="1">
    <citation type="submission" date="2014-07" db="EMBL/GenBank/DDBJ databases">
        <title>Genome of Chryseobacterium vrystaatense LMG 22846.</title>
        <authorList>
            <person name="Pipes S.E."/>
            <person name="Stropko S.J."/>
            <person name="Newman J.D."/>
        </authorList>
    </citation>
    <scope>NUCLEOTIDE SEQUENCE [LARGE SCALE GENOMIC DNA]</scope>
    <source>
        <strain evidence="1 2">LMG 22846</strain>
    </source>
</reference>
<proteinExistence type="predicted"/>
<evidence type="ECO:0000313" key="1">
    <source>
        <dbReference type="EMBL" id="KFF24156.1"/>
    </source>
</evidence>
<protein>
    <recommendedName>
        <fullName evidence="3">Lipoprotein</fullName>
    </recommendedName>
</protein>
<keyword evidence="2" id="KW-1185">Reference proteome</keyword>
<name>A0ABR4UHR7_9FLAO</name>
<organism evidence="1 2">
    <name type="scientific">Chryseobacterium vrystaatense</name>
    <dbReference type="NCBI Taxonomy" id="307480"/>
    <lineage>
        <taxon>Bacteria</taxon>
        <taxon>Pseudomonadati</taxon>
        <taxon>Bacteroidota</taxon>
        <taxon>Flavobacteriia</taxon>
        <taxon>Flavobacteriales</taxon>
        <taxon>Weeksellaceae</taxon>
        <taxon>Chryseobacterium group</taxon>
        <taxon>Chryseobacterium</taxon>
    </lineage>
</organism>
<dbReference type="Proteomes" id="UP000028719">
    <property type="component" value="Unassembled WGS sequence"/>
</dbReference>
<comment type="caution">
    <text evidence="1">The sequence shown here is derived from an EMBL/GenBank/DDBJ whole genome shotgun (WGS) entry which is preliminary data.</text>
</comment>
<evidence type="ECO:0008006" key="3">
    <source>
        <dbReference type="Google" id="ProtNLM"/>
    </source>
</evidence>
<dbReference type="PROSITE" id="PS51257">
    <property type="entry name" value="PROKAR_LIPOPROTEIN"/>
    <property type="match status" value="1"/>
</dbReference>
<gene>
    <name evidence="1" type="ORF">IW16_22610</name>
</gene>